<dbReference type="OrthoDB" id="5586702at2759"/>
<organism evidence="4 5">
    <name type="scientific">Allomyces macrogynus (strain ATCC 38327)</name>
    <name type="common">Allomyces javanicus var. macrogynus</name>
    <dbReference type="NCBI Taxonomy" id="578462"/>
    <lineage>
        <taxon>Eukaryota</taxon>
        <taxon>Fungi</taxon>
        <taxon>Fungi incertae sedis</taxon>
        <taxon>Blastocladiomycota</taxon>
        <taxon>Blastocladiomycetes</taxon>
        <taxon>Blastocladiales</taxon>
        <taxon>Blastocladiaceae</taxon>
        <taxon>Allomyces</taxon>
    </lineage>
</organism>
<dbReference type="InterPro" id="IPR051655">
    <property type="entry name" value="FAM161"/>
</dbReference>
<dbReference type="VEuPathDB" id="FungiDB:AMAG_14107"/>
<evidence type="ECO:0000256" key="1">
    <source>
        <dbReference type="ARBA" id="ARBA00023054"/>
    </source>
</evidence>
<evidence type="ECO:0000256" key="2">
    <source>
        <dbReference type="SAM" id="Coils"/>
    </source>
</evidence>
<evidence type="ECO:0000313" key="4">
    <source>
        <dbReference type="EMBL" id="KNE69545.1"/>
    </source>
</evidence>
<keyword evidence="5" id="KW-1185">Reference proteome</keyword>
<feature type="region of interest" description="Disordered" evidence="3">
    <location>
        <begin position="460"/>
        <end position="510"/>
    </location>
</feature>
<evidence type="ECO:0000313" key="5">
    <source>
        <dbReference type="Proteomes" id="UP000054350"/>
    </source>
</evidence>
<keyword evidence="1 2" id="KW-0175">Coiled coil</keyword>
<gene>
    <name evidence="4" type="ORF">AMAG_14107</name>
</gene>
<name>A0A0L0T4A7_ALLM3</name>
<dbReference type="AlphaFoldDB" id="A0A0L0T4A7"/>
<feature type="coiled-coil region" evidence="2">
    <location>
        <begin position="560"/>
        <end position="587"/>
    </location>
</feature>
<proteinExistence type="predicted"/>
<feature type="compositionally biased region" description="Low complexity" evidence="3">
    <location>
        <begin position="467"/>
        <end position="479"/>
    </location>
</feature>
<feature type="region of interest" description="Disordered" evidence="3">
    <location>
        <begin position="181"/>
        <end position="286"/>
    </location>
</feature>
<dbReference type="GO" id="GO:0044782">
    <property type="term" value="P:cilium organization"/>
    <property type="evidence" value="ECO:0007669"/>
    <property type="project" value="TreeGrafter"/>
</dbReference>
<feature type="compositionally biased region" description="Basic and acidic residues" evidence="3">
    <location>
        <begin position="219"/>
        <end position="234"/>
    </location>
</feature>
<reference evidence="4 5" key="1">
    <citation type="submission" date="2009-11" db="EMBL/GenBank/DDBJ databases">
        <title>Annotation of Allomyces macrogynus ATCC 38327.</title>
        <authorList>
            <consortium name="The Broad Institute Genome Sequencing Platform"/>
            <person name="Russ C."/>
            <person name="Cuomo C."/>
            <person name="Burger G."/>
            <person name="Gray M.W."/>
            <person name="Holland P.W.H."/>
            <person name="King N."/>
            <person name="Lang F.B.F."/>
            <person name="Roger A.J."/>
            <person name="Ruiz-Trillo I."/>
            <person name="Young S.K."/>
            <person name="Zeng Q."/>
            <person name="Gargeya S."/>
            <person name="Fitzgerald M."/>
            <person name="Haas B."/>
            <person name="Abouelleil A."/>
            <person name="Alvarado L."/>
            <person name="Arachchi H.M."/>
            <person name="Berlin A."/>
            <person name="Chapman S.B."/>
            <person name="Gearin G."/>
            <person name="Goldberg J."/>
            <person name="Griggs A."/>
            <person name="Gujja S."/>
            <person name="Hansen M."/>
            <person name="Heiman D."/>
            <person name="Howarth C."/>
            <person name="Larimer J."/>
            <person name="Lui A."/>
            <person name="MacDonald P.J.P."/>
            <person name="McCowen C."/>
            <person name="Montmayeur A."/>
            <person name="Murphy C."/>
            <person name="Neiman D."/>
            <person name="Pearson M."/>
            <person name="Priest M."/>
            <person name="Roberts A."/>
            <person name="Saif S."/>
            <person name="Shea T."/>
            <person name="Sisk P."/>
            <person name="Stolte C."/>
            <person name="Sykes S."/>
            <person name="Wortman J."/>
            <person name="Nusbaum C."/>
            <person name="Birren B."/>
        </authorList>
    </citation>
    <scope>NUCLEOTIDE SEQUENCE [LARGE SCALE GENOMIC DNA]</scope>
    <source>
        <strain evidence="4 5">ATCC 38327</strain>
    </source>
</reference>
<dbReference type="GO" id="GO:0005929">
    <property type="term" value="C:cilium"/>
    <property type="evidence" value="ECO:0007669"/>
    <property type="project" value="TreeGrafter"/>
</dbReference>
<dbReference type="PANTHER" id="PTHR21501:SF1">
    <property type="entry name" value="PROTEIN FAM-161"/>
    <property type="match status" value="1"/>
</dbReference>
<feature type="region of interest" description="Disordered" evidence="3">
    <location>
        <begin position="771"/>
        <end position="794"/>
    </location>
</feature>
<dbReference type="EMBL" id="GG745361">
    <property type="protein sequence ID" value="KNE69545.1"/>
    <property type="molecule type" value="Genomic_DNA"/>
</dbReference>
<dbReference type="GO" id="GO:0005856">
    <property type="term" value="C:cytoskeleton"/>
    <property type="evidence" value="ECO:0007669"/>
    <property type="project" value="UniProtKB-ARBA"/>
</dbReference>
<feature type="compositionally biased region" description="Basic and acidic residues" evidence="3">
    <location>
        <begin position="733"/>
        <end position="751"/>
    </location>
</feature>
<protein>
    <submittedName>
        <fullName evidence="4">Uncharacterized protein</fullName>
    </submittedName>
</protein>
<feature type="region of interest" description="Disordered" evidence="3">
    <location>
        <begin position="696"/>
        <end position="753"/>
    </location>
</feature>
<dbReference type="Proteomes" id="UP000054350">
    <property type="component" value="Unassembled WGS sequence"/>
</dbReference>
<evidence type="ECO:0000256" key="3">
    <source>
        <dbReference type="SAM" id="MobiDB-lite"/>
    </source>
</evidence>
<feature type="region of interest" description="Disordered" evidence="3">
    <location>
        <begin position="588"/>
        <end position="649"/>
    </location>
</feature>
<feature type="compositionally biased region" description="Basic and acidic residues" evidence="3">
    <location>
        <begin position="771"/>
        <end position="780"/>
    </location>
</feature>
<dbReference type="PANTHER" id="PTHR21501">
    <property type="entry name" value="PROTEIN FAM-161"/>
    <property type="match status" value="1"/>
</dbReference>
<sequence length="856" mass="93028">MVSPTTTDPPLPFCVSGRRVEHPSVTAAAAAARAAADHAARVAADALAAQQAALRAGLPRFAQAVETLDEQLQHIDVLKRAHGLIGKAHGGFGALPAAERVEMLEFLVHRGRQEGKGESLDQIIEQVLWEMRRDGEAATVHRAADAEREAAIASRRALPPRAAWRGSGVDVLCGQRTPARDLASDATSRTCTTKRSSTEPAAKRAPAGTRSLPTSPQQLKDRARSDRLGPKETELLLNVISKWRRPSPAHPHSTPSSPNRDGARTSRTPTKSLPLAAKDPSLSPKEQAAVDKVLRLWKKPTTPSITMSRHDSDASLPHSRLVSIGPSRAISRSPSRGEPLTTDYAALMQSAHALLQPAALAKTASASGYLIPAAPPSPSGSSPVLAAAASKALALDYNEPPAVTLHVPTVSARVSRSVSRDLPALRITDEGDDEQQGKGKGSSAAALSAIQQWKSRLKQMKKTGLGEPTAAAEASPTSARTLVNPASPRTLKSPRPSSATPTKGVDRDATNFRARAVPASSLVPKFHQMMQADRDRRDRHHQEYVAMLQTQLTPFKFEYSETLKKRREESKASQQELEAKLAREQAKLDRADAPSHRRQQQQDARDLSHRAAAARPSRRAPSPPPDVPECTFHPHTNSTIPDFSRAQEEHAAQLAARKAAIRARLASRHITTPFPGVEAHQRLLEDRKRKTLAKVRAALSPQPVKRSPVASGSPPPEPKPTRSSTLKVQARIRAQEERDRREKEEREERGVRAARRAAVQRQVQAALEEEARMKEAKGETRVGGGSPSSKGEERYRQFLEDMEMRVMARPFAFQKADLESRAKKLVHESVGSIMAKHGVDVNTLKPLDPARETVAT</sequence>
<reference evidence="5" key="2">
    <citation type="submission" date="2009-11" db="EMBL/GenBank/DDBJ databases">
        <title>The Genome Sequence of Allomyces macrogynus strain ATCC 38327.</title>
        <authorList>
            <consortium name="The Broad Institute Genome Sequencing Platform"/>
            <person name="Russ C."/>
            <person name="Cuomo C."/>
            <person name="Shea T."/>
            <person name="Young S.K."/>
            <person name="Zeng Q."/>
            <person name="Koehrsen M."/>
            <person name="Haas B."/>
            <person name="Borodovsky M."/>
            <person name="Guigo R."/>
            <person name="Alvarado L."/>
            <person name="Berlin A."/>
            <person name="Borenstein D."/>
            <person name="Chen Z."/>
            <person name="Engels R."/>
            <person name="Freedman E."/>
            <person name="Gellesch M."/>
            <person name="Goldberg J."/>
            <person name="Griggs A."/>
            <person name="Gujja S."/>
            <person name="Heiman D."/>
            <person name="Hepburn T."/>
            <person name="Howarth C."/>
            <person name="Jen D."/>
            <person name="Larson L."/>
            <person name="Lewis B."/>
            <person name="Mehta T."/>
            <person name="Park D."/>
            <person name="Pearson M."/>
            <person name="Roberts A."/>
            <person name="Saif S."/>
            <person name="Shenoy N."/>
            <person name="Sisk P."/>
            <person name="Stolte C."/>
            <person name="Sykes S."/>
            <person name="Walk T."/>
            <person name="White J."/>
            <person name="Yandava C."/>
            <person name="Burger G."/>
            <person name="Gray M.W."/>
            <person name="Holland P.W.H."/>
            <person name="King N."/>
            <person name="Lang F.B.F."/>
            <person name="Roger A.J."/>
            <person name="Ruiz-Trillo I."/>
            <person name="Lander E."/>
            <person name="Nusbaum C."/>
        </authorList>
    </citation>
    <scope>NUCLEOTIDE SEQUENCE [LARGE SCALE GENOMIC DNA]</scope>
    <source>
        <strain evidence="5">ATCC 38327</strain>
    </source>
</reference>
<accession>A0A0L0T4A7</accession>
<feature type="region of interest" description="Disordered" evidence="3">
    <location>
        <begin position="423"/>
        <end position="447"/>
    </location>
</feature>
<dbReference type="PROSITE" id="PS50096">
    <property type="entry name" value="IQ"/>
    <property type="match status" value="1"/>
</dbReference>